<evidence type="ECO:0008006" key="6">
    <source>
        <dbReference type="Google" id="ProtNLM"/>
    </source>
</evidence>
<feature type="domain" description="Helicase XPB/Ssl2 N-terminal" evidence="3">
    <location>
        <begin position="684"/>
        <end position="806"/>
    </location>
</feature>
<reference evidence="4 5" key="1">
    <citation type="submission" date="2020-07" db="EMBL/GenBank/DDBJ databases">
        <title>Sequencing the genomes of 1000 actinobacteria strains.</title>
        <authorList>
            <person name="Klenk H.-P."/>
        </authorList>
    </citation>
    <scope>NUCLEOTIDE SEQUENCE [LARGE SCALE GENOMIC DNA]</scope>
    <source>
        <strain evidence="4 5">DSM 42178</strain>
    </source>
</reference>
<evidence type="ECO:0000313" key="5">
    <source>
        <dbReference type="Proteomes" id="UP000567795"/>
    </source>
</evidence>
<feature type="compositionally biased region" description="Low complexity" evidence="1">
    <location>
        <begin position="187"/>
        <end position="205"/>
    </location>
</feature>
<protein>
    <recommendedName>
        <fullName evidence="6">DNA-binding protein</fullName>
    </recommendedName>
</protein>
<evidence type="ECO:0000259" key="3">
    <source>
        <dbReference type="Pfam" id="PF13625"/>
    </source>
</evidence>
<feature type="compositionally biased region" description="Gly residues" evidence="1">
    <location>
        <begin position="108"/>
        <end position="129"/>
    </location>
</feature>
<comment type="caution">
    <text evidence="4">The sequence shown here is derived from an EMBL/GenBank/DDBJ whole genome shotgun (WGS) entry which is preliminary data.</text>
</comment>
<organism evidence="4 5">
    <name type="scientific">Allostreptomyces psammosilenae</name>
    <dbReference type="NCBI Taxonomy" id="1892865"/>
    <lineage>
        <taxon>Bacteria</taxon>
        <taxon>Bacillati</taxon>
        <taxon>Actinomycetota</taxon>
        <taxon>Actinomycetes</taxon>
        <taxon>Kitasatosporales</taxon>
        <taxon>Streptomycetaceae</taxon>
        <taxon>Allostreptomyces</taxon>
    </lineage>
</organism>
<dbReference type="Pfam" id="PF13280">
    <property type="entry name" value="WYL"/>
    <property type="match status" value="1"/>
</dbReference>
<feature type="region of interest" description="Disordered" evidence="1">
    <location>
        <begin position="529"/>
        <end position="549"/>
    </location>
</feature>
<feature type="compositionally biased region" description="Low complexity" evidence="1">
    <location>
        <begin position="596"/>
        <end position="614"/>
    </location>
</feature>
<sequence>MTTRPTEQPLRRPAPRTLAEDLRARGDDALAAVLRARPDLLSPIPADLTQLATRASTRTSVIRALERLDRFTLEVAEALAVAPDGTSHETLLHLLVGDGSRPAVPPEGAGGTPGGATGTAGGTTTGGAPTGPAAVPAPTAAELDAPLADALGRLRAQALLWGPPDALHLIRTVRDMLAPPPLPSSPGTPTASGQPAAAPALAASPTGLGPTLAECTAGMSPARLQQMLADLGLPPTPDPVSAVAAITDLFRDRDRLGALIAQAPEGAMRVLARLVWGPPLGSVQDATRPVSAEQAGTPVEWLLAHALLIPFGRRSVVLPREVGLHLRGGRAHRELHPAPPTPPPTRHDPATVDAAAAGQAFAALRVVEELLEDWTSAGPPVLRAGGLGVRDLRRTAAALDLTEAEAAFWLEVAYAAGLVASDGEDDESYAPTPAYDAWLALPAERRWTALVTPWLSATRSSGPVGGRDGRGRVLGVLGPGLDRGPAPEIRALTLGLLAQAGPGAALTAEQLVEVVGWYRPLRASRARTVTPAGVPTERDGSAVPATTGAGRGTLRDDLVRWTVREAAWLGVTGRGALSSFARALLPDGPGPGSPRAEAPQAEAPQAEGPQAEGAGESTVLAELSRLVAEAAAGDAAEGGEGAENAAVARIADLAGAHERADTVRRAATAARLLAPLLPEPLDHVLLQADLTAIAPGPLRGDLAAAMALAADIESKGGATVYRFTPESVRRALDAGRTAAELRDFLAEHSRTPLPQPLAYLIDDVARRHGRLRVGAASAYLRCDDEALLAEIVTDRRALHLGLRRLAPTVLAAAAAPDVVLERLREMGYAPAAESDAGDVVINRPDRRRTPPRTPPAPVPDSPAPPDEVLLRAVVRAVRAGEGGSAQQRGAAAPALGGSGAGSGAGAGSRNGAARLRPGELPRGTPAETLAALQAAALGGEQVWIGYLDTEGGGGRRLIAPLRVAGGFVTAYDHQGDTVRTFALHRITGVADAEVDG</sequence>
<feature type="domain" description="WYL" evidence="2">
    <location>
        <begin position="927"/>
        <end position="989"/>
    </location>
</feature>
<dbReference type="Pfam" id="PF13625">
    <property type="entry name" value="Helicase_C_3"/>
    <property type="match status" value="1"/>
</dbReference>
<proteinExistence type="predicted"/>
<gene>
    <name evidence="4" type="ORF">FHU37_004681</name>
</gene>
<feature type="compositionally biased region" description="Pro residues" evidence="1">
    <location>
        <begin position="851"/>
        <end position="865"/>
    </location>
</feature>
<keyword evidence="5" id="KW-1185">Reference proteome</keyword>
<evidence type="ECO:0000256" key="1">
    <source>
        <dbReference type="SAM" id="MobiDB-lite"/>
    </source>
</evidence>
<dbReference type="Proteomes" id="UP000567795">
    <property type="component" value="Unassembled WGS sequence"/>
</dbReference>
<name>A0A853ABA6_9ACTN</name>
<dbReference type="InterPro" id="IPR032830">
    <property type="entry name" value="XPB/Ssl2_N"/>
</dbReference>
<dbReference type="EMBL" id="JACBZD010000002">
    <property type="protein sequence ID" value="NYI07652.1"/>
    <property type="molecule type" value="Genomic_DNA"/>
</dbReference>
<feature type="region of interest" description="Disordered" evidence="1">
    <location>
        <begin position="178"/>
        <end position="205"/>
    </location>
</feature>
<accession>A0A853ABA6</accession>
<feature type="region of interest" description="Disordered" evidence="1">
    <location>
        <begin position="834"/>
        <end position="865"/>
    </location>
</feature>
<feature type="region of interest" description="Disordered" evidence="1">
    <location>
        <begin position="98"/>
        <end position="137"/>
    </location>
</feature>
<dbReference type="PROSITE" id="PS52050">
    <property type="entry name" value="WYL"/>
    <property type="match status" value="1"/>
</dbReference>
<feature type="compositionally biased region" description="Gly residues" evidence="1">
    <location>
        <begin position="896"/>
        <end position="908"/>
    </location>
</feature>
<evidence type="ECO:0000259" key="2">
    <source>
        <dbReference type="Pfam" id="PF13280"/>
    </source>
</evidence>
<dbReference type="RefSeq" id="WP_179816625.1">
    <property type="nucleotide sequence ID" value="NZ_JACBZD010000002.1"/>
</dbReference>
<feature type="region of interest" description="Disordered" evidence="1">
    <location>
        <begin position="881"/>
        <end position="923"/>
    </location>
</feature>
<evidence type="ECO:0000313" key="4">
    <source>
        <dbReference type="EMBL" id="NYI07652.1"/>
    </source>
</evidence>
<dbReference type="InterPro" id="IPR026881">
    <property type="entry name" value="WYL_dom"/>
</dbReference>
<feature type="region of interest" description="Disordered" evidence="1">
    <location>
        <begin position="582"/>
        <end position="614"/>
    </location>
</feature>
<dbReference type="AlphaFoldDB" id="A0A853ABA6"/>